<proteinExistence type="predicted"/>
<dbReference type="Pfam" id="PF07248">
    <property type="entry name" value="DUF1431"/>
    <property type="match status" value="1"/>
</dbReference>
<accession>A0A1A9WLP8</accession>
<evidence type="ECO:0000313" key="2">
    <source>
        <dbReference type="Proteomes" id="UP000091820"/>
    </source>
</evidence>
<dbReference type="EnsemblMetazoa" id="GBRI024160-RA">
    <property type="protein sequence ID" value="GBRI024160-PA"/>
    <property type="gene ID" value="GBRI024160"/>
</dbReference>
<dbReference type="AlphaFoldDB" id="A0A1A9WLP8"/>
<sequence length="259" mass="29406">MFPKYSNLVAFRSLSKTSKTLQGWVRYASRKDCARVVEPKCDPNDPDVCKRRATGKKSEVSGRSYVIPKVKDSMWEYPECCANACLDLPARTDELYYKMSNKLTRKYAQTWAACPPLRIRETVICPEPCEAIPIPTRPTRKKGEENSNADNPQLACPQQKLQGLMGCKEANSKRTCPRFELKGCLPGRSPPSCSPDKSAQIESNCRKEPTPYPCFSECQRPTPDPLNPTECKCTDRLPMCIVWEEFRKRLSAVKPKEQD</sequence>
<keyword evidence="2" id="KW-1185">Reference proteome</keyword>
<protein>
    <submittedName>
        <fullName evidence="1">Uncharacterized protein</fullName>
    </submittedName>
</protein>
<name>A0A1A9WLP8_9MUSC</name>
<dbReference type="Proteomes" id="UP000091820">
    <property type="component" value="Unassembled WGS sequence"/>
</dbReference>
<organism evidence="1 2">
    <name type="scientific">Glossina brevipalpis</name>
    <dbReference type="NCBI Taxonomy" id="37001"/>
    <lineage>
        <taxon>Eukaryota</taxon>
        <taxon>Metazoa</taxon>
        <taxon>Ecdysozoa</taxon>
        <taxon>Arthropoda</taxon>
        <taxon>Hexapoda</taxon>
        <taxon>Insecta</taxon>
        <taxon>Pterygota</taxon>
        <taxon>Neoptera</taxon>
        <taxon>Endopterygota</taxon>
        <taxon>Diptera</taxon>
        <taxon>Brachycera</taxon>
        <taxon>Muscomorpha</taxon>
        <taxon>Hippoboscoidea</taxon>
        <taxon>Glossinidae</taxon>
        <taxon>Glossina</taxon>
    </lineage>
</organism>
<dbReference type="InterPro" id="IPR006611">
    <property type="entry name" value="DUF1431_DROsp"/>
</dbReference>
<reference evidence="2" key="1">
    <citation type="submission" date="2014-03" db="EMBL/GenBank/DDBJ databases">
        <authorList>
            <person name="Aksoy S."/>
            <person name="Warren W."/>
            <person name="Wilson R.K."/>
        </authorList>
    </citation>
    <scope>NUCLEOTIDE SEQUENCE [LARGE SCALE GENOMIC DNA]</scope>
    <source>
        <strain evidence="2">IAEA</strain>
    </source>
</reference>
<dbReference type="PANTHER" id="PTHR20977:SF0">
    <property type="entry name" value="AT13385P-RELATED"/>
    <property type="match status" value="1"/>
</dbReference>
<reference evidence="1" key="2">
    <citation type="submission" date="2020-05" db="UniProtKB">
        <authorList>
            <consortium name="EnsemblMetazoa"/>
        </authorList>
    </citation>
    <scope>IDENTIFICATION</scope>
    <source>
        <strain evidence="1">IAEA</strain>
    </source>
</reference>
<dbReference type="VEuPathDB" id="VectorBase:GBRI024160"/>
<dbReference type="PANTHER" id="PTHR20977">
    <property type="entry name" value="AT13385P-RELATED"/>
    <property type="match status" value="1"/>
</dbReference>
<dbReference type="SMART" id="SM00689">
    <property type="entry name" value="DM6"/>
    <property type="match status" value="1"/>
</dbReference>
<evidence type="ECO:0000313" key="1">
    <source>
        <dbReference type="EnsemblMetazoa" id="GBRI024160-PA"/>
    </source>
</evidence>